<dbReference type="EMBL" id="CP003418">
    <property type="protein sequence ID" value="AFH50474.1"/>
    <property type="molecule type" value="Genomic_DNA"/>
</dbReference>
<protein>
    <submittedName>
        <fullName evidence="1">Uncharacterized protein</fullName>
    </submittedName>
</protein>
<keyword evidence="2" id="KW-1185">Reference proteome</keyword>
<evidence type="ECO:0000313" key="2">
    <source>
        <dbReference type="Proteomes" id="UP000007394"/>
    </source>
</evidence>
<dbReference type="AlphaFoldDB" id="I0ANB7"/>
<proteinExistence type="predicted"/>
<organism evidence="1 2">
    <name type="scientific">Ignavibacterium album (strain DSM 19864 / JCM 16511 / NBRC 101810 / Mat9-16)</name>
    <dbReference type="NCBI Taxonomy" id="945713"/>
    <lineage>
        <taxon>Bacteria</taxon>
        <taxon>Pseudomonadati</taxon>
        <taxon>Ignavibacteriota</taxon>
        <taxon>Ignavibacteria</taxon>
        <taxon>Ignavibacteriales</taxon>
        <taxon>Ignavibacteriaceae</taxon>
        <taxon>Ignavibacterium</taxon>
    </lineage>
</organism>
<accession>I0ANB7</accession>
<name>I0ANB7_IGNAJ</name>
<dbReference type="Proteomes" id="UP000007394">
    <property type="component" value="Chromosome"/>
</dbReference>
<dbReference type="RefSeq" id="WP_014561615.1">
    <property type="nucleotide sequence ID" value="NC_017464.1"/>
</dbReference>
<dbReference type="eggNOG" id="COG1404">
    <property type="taxonomic scope" value="Bacteria"/>
</dbReference>
<dbReference type="HOGENOM" id="CLU_568343_0_0_10"/>
<sequence length="480" mass="55292">MRNIIFSVIVFVSFLSEQLLFAQTYYTYGWTTSTYRRELTITSTTYPTSSGLSDISSEILVGRYVLGGTTYYSRSFYQWNITNDLIPDNVIIDTVQIRYEYYMYSDPNGNHPLQANFYNCINDLQSGDQSNLITLWNNSEDPNKRIASYQVGSQGVLEKTYGPGSNMVYFIQSSLQSDKFVLGIQYYYENTYDSVWYIKNSTVKLRIVYRYPDIPVIVDQQLNNTSVDSVGLWNMALNKFERFSVPKQFNWSNNSTKVLQGAQNIINNQKYNLWKKRNVAVSDIKNHHEFLIDTSYSNATLTSQFSSTYSSLTIKNEFLESPGLNPINDNIHFKDPWLIDYPDSLYGNTKRNRGMDAPFKQRPSPFYPDYTTSYYGDVYKGVFLNQGYNPVNQTWTPPYYSVKADAVQDIQLQQTGRTHRFYFQGWSASPLGSAEFQYPNALETPVVFKQEGATVQANLKGTQLSNNSNAYSKGNQRKFV</sequence>
<gene>
    <name evidence="1" type="ordered locus">IALB_2771</name>
</gene>
<evidence type="ECO:0000313" key="1">
    <source>
        <dbReference type="EMBL" id="AFH50474.1"/>
    </source>
</evidence>
<dbReference type="KEGG" id="ial:IALB_2771"/>
<reference evidence="1 2" key="1">
    <citation type="journal article" date="2012" name="Front. Microbiol.">
        <title>Complete genome of Ignavibacterium album, a metabolically versatile, flagellated, facultative anaerobe from the phylum Chlorobi.</title>
        <authorList>
            <person name="Liu Z."/>
            <person name="Frigaard N.-U."/>
            <person name="Vogl K."/>
            <person name="Iino T."/>
            <person name="Ohkuma M."/>
            <person name="Overmann J."/>
            <person name="Bryant D.A."/>
        </authorList>
    </citation>
    <scope>NUCLEOTIDE SEQUENCE [LARGE SCALE GENOMIC DNA]</scope>
    <source>
        <strain evidence="2">DSM 19864 / JCM 16511 / NBRC 101810 / Mat9-16</strain>
    </source>
</reference>